<protein>
    <submittedName>
        <fullName evidence="1">Uncharacterized protein</fullName>
    </submittedName>
</protein>
<evidence type="ECO:0000313" key="2">
    <source>
        <dbReference type="Proteomes" id="UP000460718"/>
    </source>
</evidence>
<organism evidence="1 2">
    <name type="scientific">Phytophthora fragariae</name>
    <dbReference type="NCBI Taxonomy" id="53985"/>
    <lineage>
        <taxon>Eukaryota</taxon>
        <taxon>Sar</taxon>
        <taxon>Stramenopiles</taxon>
        <taxon>Oomycota</taxon>
        <taxon>Peronosporomycetes</taxon>
        <taxon>Peronosporales</taxon>
        <taxon>Peronosporaceae</taxon>
        <taxon>Phytophthora</taxon>
    </lineage>
</organism>
<reference evidence="1 2" key="1">
    <citation type="submission" date="2018-09" db="EMBL/GenBank/DDBJ databases">
        <title>Genomic investigation of the strawberry pathogen Phytophthora fragariae indicates pathogenicity is determined by transcriptional variation in three key races.</title>
        <authorList>
            <person name="Adams T.M."/>
            <person name="Armitage A.D."/>
            <person name="Sobczyk M.K."/>
            <person name="Bates H.J."/>
            <person name="Dunwell J.M."/>
            <person name="Nellist C.F."/>
            <person name="Harrison R.J."/>
        </authorList>
    </citation>
    <scope>NUCLEOTIDE SEQUENCE [LARGE SCALE GENOMIC DNA]</scope>
    <source>
        <strain evidence="1 2">SCRP245</strain>
    </source>
</reference>
<accession>A0A6A3GJB8</accession>
<sequence length="56" mass="5853">MELLALAAVTVNNWAVDSDPDTQILGDVLAGCQTVGVAPQMYITPATHHQRCTTGG</sequence>
<evidence type="ECO:0000313" key="1">
    <source>
        <dbReference type="EMBL" id="KAE8956537.1"/>
    </source>
</evidence>
<proteinExistence type="predicted"/>
<dbReference type="AlphaFoldDB" id="A0A6A3GJB8"/>
<dbReference type="EMBL" id="QXFW01007744">
    <property type="protein sequence ID" value="KAE8956537.1"/>
    <property type="molecule type" value="Genomic_DNA"/>
</dbReference>
<comment type="caution">
    <text evidence="1">The sequence shown here is derived from an EMBL/GenBank/DDBJ whole genome shotgun (WGS) entry which is preliminary data.</text>
</comment>
<gene>
    <name evidence="1" type="ORF">PF011_g31442</name>
</gene>
<name>A0A6A3GJB8_9STRA</name>
<dbReference type="Proteomes" id="UP000460718">
    <property type="component" value="Unassembled WGS sequence"/>
</dbReference>